<comment type="function">
    <text evidence="6">Catalyzes the interconversion of L-rhamnose and L-rhamnulose.</text>
</comment>
<evidence type="ECO:0000256" key="5">
    <source>
        <dbReference type="ARBA" id="ARBA00023308"/>
    </source>
</evidence>
<dbReference type="NCBIfam" id="TIGR01748">
    <property type="entry name" value="rhaA"/>
    <property type="match status" value="1"/>
</dbReference>
<evidence type="ECO:0000256" key="1">
    <source>
        <dbReference type="ARBA" id="ARBA00022490"/>
    </source>
</evidence>
<dbReference type="AlphaFoldDB" id="A0A518AJA2"/>
<dbReference type="UniPathway" id="UPA00541">
    <property type="reaction ID" value="UER00601"/>
</dbReference>
<keyword evidence="4 6" id="KW-0413">Isomerase</keyword>
<dbReference type="RefSeq" id="WP_145245736.1">
    <property type="nucleotide sequence ID" value="NZ_CP036278.1"/>
</dbReference>
<dbReference type="PANTHER" id="PTHR30268:SF0">
    <property type="entry name" value="L-RHAMNOSE ISOMERASE"/>
    <property type="match status" value="1"/>
</dbReference>
<dbReference type="InterPro" id="IPR036237">
    <property type="entry name" value="Xyl_isomerase-like_sf"/>
</dbReference>
<gene>
    <name evidence="6 8" type="primary">rhaA</name>
    <name evidence="8" type="ORF">Pan181_09920</name>
</gene>
<organism evidence="8 9">
    <name type="scientific">Aeoliella mucimassa</name>
    <dbReference type="NCBI Taxonomy" id="2527972"/>
    <lineage>
        <taxon>Bacteria</taxon>
        <taxon>Pseudomonadati</taxon>
        <taxon>Planctomycetota</taxon>
        <taxon>Planctomycetia</taxon>
        <taxon>Pirellulales</taxon>
        <taxon>Lacipirellulaceae</taxon>
        <taxon>Aeoliella</taxon>
    </lineage>
</organism>
<dbReference type="InterPro" id="IPR050337">
    <property type="entry name" value="L-rhamnose_isomerase"/>
</dbReference>
<evidence type="ECO:0000256" key="6">
    <source>
        <dbReference type="HAMAP-Rule" id="MF_00541"/>
    </source>
</evidence>
<reference evidence="8 9" key="1">
    <citation type="submission" date="2019-02" db="EMBL/GenBank/DDBJ databases">
        <title>Deep-cultivation of Planctomycetes and their phenomic and genomic characterization uncovers novel biology.</title>
        <authorList>
            <person name="Wiegand S."/>
            <person name="Jogler M."/>
            <person name="Boedeker C."/>
            <person name="Pinto D."/>
            <person name="Vollmers J."/>
            <person name="Rivas-Marin E."/>
            <person name="Kohn T."/>
            <person name="Peeters S.H."/>
            <person name="Heuer A."/>
            <person name="Rast P."/>
            <person name="Oberbeckmann S."/>
            <person name="Bunk B."/>
            <person name="Jeske O."/>
            <person name="Meyerdierks A."/>
            <person name="Storesund J.E."/>
            <person name="Kallscheuer N."/>
            <person name="Luecker S."/>
            <person name="Lage O.M."/>
            <person name="Pohl T."/>
            <person name="Merkel B.J."/>
            <person name="Hornburger P."/>
            <person name="Mueller R.-W."/>
            <person name="Bruemmer F."/>
            <person name="Labrenz M."/>
            <person name="Spormann A.M."/>
            <person name="Op den Camp H."/>
            <person name="Overmann J."/>
            <person name="Amann R."/>
            <person name="Jetten M.S.M."/>
            <person name="Mascher T."/>
            <person name="Medema M.H."/>
            <person name="Devos D.P."/>
            <person name="Kaster A.-K."/>
            <person name="Ovreas L."/>
            <person name="Rohde M."/>
            <person name="Galperin M.Y."/>
            <person name="Jogler C."/>
        </authorList>
    </citation>
    <scope>NUCLEOTIDE SEQUENCE [LARGE SCALE GENOMIC DNA]</scope>
    <source>
        <strain evidence="8 9">Pan181</strain>
    </source>
</reference>
<dbReference type="SUPFAM" id="SSF51658">
    <property type="entry name" value="Xylose isomerase-like"/>
    <property type="match status" value="1"/>
</dbReference>
<dbReference type="OrthoDB" id="9766697at2"/>
<dbReference type="EMBL" id="CP036278">
    <property type="protein sequence ID" value="QDU54809.1"/>
    <property type="molecule type" value="Genomic_DNA"/>
</dbReference>
<feature type="binding site" evidence="6">
    <location>
        <position position="266"/>
    </location>
    <ligand>
        <name>Mn(2+)</name>
        <dbReference type="ChEBI" id="CHEBI:29035"/>
    </ligand>
</feature>
<keyword evidence="9" id="KW-1185">Reference proteome</keyword>
<evidence type="ECO:0000313" key="9">
    <source>
        <dbReference type="Proteomes" id="UP000315750"/>
    </source>
</evidence>
<dbReference type="GO" id="GO:0008740">
    <property type="term" value="F:L-rhamnose isomerase activity"/>
    <property type="evidence" value="ECO:0007669"/>
    <property type="project" value="UniProtKB-UniRule"/>
</dbReference>
<dbReference type="Pfam" id="PF06134">
    <property type="entry name" value="RhaA"/>
    <property type="match status" value="1"/>
</dbReference>
<evidence type="ECO:0000256" key="3">
    <source>
        <dbReference type="ARBA" id="ARBA00023211"/>
    </source>
</evidence>
<dbReference type="GO" id="GO:0030145">
    <property type="term" value="F:manganese ion binding"/>
    <property type="evidence" value="ECO:0007669"/>
    <property type="project" value="UniProtKB-UniRule"/>
</dbReference>
<feature type="binding site" evidence="6">
    <location>
        <position position="298"/>
    </location>
    <ligand>
        <name>Mn(2+)</name>
        <dbReference type="ChEBI" id="CHEBI:29035"/>
    </ligand>
</feature>
<dbReference type="PANTHER" id="PTHR30268">
    <property type="entry name" value="L-RHAMNOSE ISOMERASE"/>
    <property type="match status" value="1"/>
</dbReference>
<sequence>MSDSCASVEQAYQLARERYASLGVDTEQALARLATIPISLHCWQGDDVVGFEQSGDELGGGLAVTGNYPGKANTPDELRSDLELAYSLIPGKHRLNLHAIYGEFGSHVPDRNEIDTDHFTGWIDWAKDQQIGLDFNPTYFAHPKANDGLTLAHPDKAIRDFWIEHGIACRKIGAAMGQATGTACVTNSWIPDGYKDTPADRKSPRLRLLDSLDKVFAEKFDPQIHLDAVESKLFGIGSESYVVGSHEFYLGYAITRQTLLCLDAGHFHPTEGIADKFSSVLMHVPEMLLHVSRGVRWDSDHVVTYTDDLQAIALELVRGDYLARTHIGLDYFDASINRIAAWAIGTRNMLKALLMALLEPTEQLIAYEQSGDFTARLALMEEAKVLPFGAVWDYHCLKSEAPVGMAWLNKVKDYEQSTLLSREAECSAASVNA</sequence>
<evidence type="ECO:0000256" key="4">
    <source>
        <dbReference type="ARBA" id="ARBA00023235"/>
    </source>
</evidence>
<dbReference type="Proteomes" id="UP000315750">
    <property type="component" value="Chromosome"/>
</dbReference>
<keyword evidence="2 6" id="KW-0479">Metal-binding</keyword>
<keyword evidence="1 6" id="KW-0963">Cytoplasm</keyword>
<accession>A0A518AJA2</accession>
<comment type="catalytic activity">
    <reaction evidence="6">
        <text>L-rhamnopyranose = L-rhamnulose</text>
        <dbReference type="Rhea" id="RHEA:23160"/>
        <dbReference type="ChEBI" id="CHEBI:17897"/>
        <dbReference type="ChEBI" id="CHEBI:62346"/>
        <dbReference type="EC" id="5.3.1.14"/>
    </reaction>
</comment>
<evidence type="ECO:0000256" key="7">
    <source>
        <dbReference type="NCBIfam" id="TIGR01748"/>
    </source>
</evidence>
<comment type="pathway">
    <text evidence="6">Carbohydrate degradation; L-rhamnose degradation; glycerone phosphate from L-rhamnose: step 1/3.</text>
</comment>
<proteinExistence type="inferred from homology"/>
<name>A0A518AJA2_9BACT</name>
<comment type="cofactor">
    <cofactor evidence="6">
        <name>Mn(2+)</name>
        <dbReference type="ChEBI" id="CHEBI:29035"/>
    </cofactor>
    <text evidence="6">Binds 1 Mn(2+) ion per subunit.</text>
</comment>
<dbReference type="NCBIfam" id="NF002203">
    <property type="entry name" value="PRK01076.1"/>
    <property type="match status" value="1"/>
</dbReference>
<dbReference type="InterPro" id="IPR009308">
    <property type="entry name" value="Rhamnose_isomerase"/>
</dbReference>
<evidence type="ECO:0000256" key="2">
    <source>
        <dbReference type="ARBA" id="ARBA00022723"/>
    </source>
</evidence>
<comment type="subcellular location">
    <subcellularLocation>
        <location evidence="6">Cytoplasm</location>
    </subcellularLocation>
</comment>
<dbReference type="KEGG" id="amuc:Pan181_09920"/>
<dbReference type="GO" id="GO:0019301">
    <property type="term" value="P:rhamnose catabolic process"/>
    <property type="evidence" value="ECO:0007669"/>
    <property type="project" value="UniProtKB-UniRule"/>
</dbReference>
<dbReference type="GO" id="GO:0019324">
    <property type="term" value="P:L-lyxose metabolic process"/>
    <property type="evidence" value="ECO:0007669"/>
    <property type="project" value="TreeGrafter"/>
</dbReference>
<keyword evidence="3 6" id="KW-0464">Manganese</keyword>
<evidence type="ECO:0000313" key="8">
    <source>
        <dbReference type="EMBL" id="QDU54809.1"/>
    </source>
</evidence>
<protein>
    <recommendedName>
        <fullName evidence="6 7">L-rhamnose isomerase</fullName>
        <ecNumber evidence="6 7">5.3.1.14</ecNumber>
    </recommendedName>
</protein>
<dbReference type="HAMAP" id="MF_00541">
    <property type="entry name" value="RhaA"/>
    <property type="match status" value="1"/>
</dbReference>
<comment type="similarity">
    <text evidence="6">Belongs to the rhamnose isomerase family.</text>
</comment>
<dbReference type="EC" id="5.3.1.14" evidence="6 7"/>
<feature type="binding site" evidence="6">
    <location>
        <position position="300"/>
    </location>
    <ligand>
        <name>Mn(2+)</name>
        <dbReference type="ChEBI" id="CHEBI:29035"/>
    </ligand>
</feature>
<dbReference type="GO" id="GO:0005737">
    <property type="term" value="C:cytoplasm"/>
    <property type="evidence" value="ECO:0007669"/>
    <property type="project" value="UniProtKB-SubCell"/>
</dbReference>
<dbReference type="Gene3D" id="3.20.20.150">
    <property type="entry name" value="Divalent-metal-dependent TIM barrel enzymes"/>
    <property type="match status" value="1"/>
</dbReference>
<keyword evidence="5 6" id="KW-0684">Rhamnose metabolism</keyword>